<dbReference type="Gene3D" id="3.15.10.50">
    <property type="match status" value="1"/>
</dbReference>
<dbReference type="InterPro" id="IPR038602">
    <property type="entry name" value="Mite_allergen_7_sf"/>
</dbReference>
<sequence>MNIFNNREQHHFSPSSLYRRGQHQHLVPSFFHRGQHQHLQSHFRIEDYPIDKLVKNSRHLFEEQSEAMIFKPLFAVLLVAAVFQVGHSKEQDKKPDELNDDFLESEEIDIDFNDNGSGEADIEESLVNDIEPDKGCQAVTRRNTDEYIDKVLAEVRPKLPEPAFLPERLGRRLRLFNGTLFNLDTVRRTGAAMARCTDTSFSFLVPVSFQNLTGHYNWEVDSRVSVFRGFIKMFVGSVDADVLYTRQRGNGETPTQKALVEKLTIHKLEGVKVEFDGLGPLNRIASRVTGLVTRFFNRGVSRALEGPVKSAINKELRNVEKYEMYYF</sequence>
<name>A0AAV6UGK5_9ARAC</name>
<comment type="caution">
    <text evidence="1">The sequence shown here is derived from an EMBL/GenBank/DDBJ whole genome shotgun (WGS) entry which is preliminary data.</text>
</comment>
<dbReference type="InterPro" id="IPR020234">
    <property type="entry name" value="Mite_allergen_group-7"/>
</dbReference>
<proteinExistence type="predicted"/>
<reference evidence="1 2" key="1">
    <citation type="journal article" date="2022" name="Nat. Ecol. Evol.">
        <title>A masculinizing supergene underlies an exaggerated male reproductive morph in a spider.</title>
        <authorList>
            <person name="Hendrickx F."/>
            <person name="De Corte Z."/>
            <person name="Sonet G."/>
            <person name="Van Belleghem S.M."/>
            <person name="Kostlbacher S."/>
            <person name="Vangestel C."/>
        </authorList>
    </citation>
    <scope>NUCLEOTIDE SEQUENCE [LARGE SCALE GENOMIC DNA]</scope>
    <source>
        <strain evidence="1">W744_W776</strain>
    </source>
</reference>
<organism evidence="1 2">
    <name type="scientific">Oedothorax gibbosus</name>
    <dbReference type="NCBI Taxonomy" id="931172"/>
    <lineage>
        <taxon>Eukaryota</taxon>
        <taxon>Metazoa</taxon>
        <taxon>Ecdysozoa</taxon>
        <taxon>Arthropoda</taxon>
        <taxon>Chelicerata</taxon>
        <taxon>Arachnida</taxon>
        <taxon>Araneae</taxon>
        <taxon>Araneomorphae</taxon>
        <taxon>Entelegynae</taxon>
        <taxon>Araneoidea</taxon>
        <taxon>Linyphiidae</taxon>
        <taxon>Erigoninae</taxon>
        <taxon>Oedothorax</taxon>
    </lineage>
</organism>
<gene>
    <name evidence="1" type="ORF">JTE90_006474</name>
</gene>
<dbReference type="Proteomes" id="UP000827092">
    <property type="component" value="Unassembled WGS sequence"/>
</dbReference>
<dbReference type="EMBL" id="JAFNEN010000425">
    <property type="protein sequence ID" value="KAG8183280.1"/>
    <property type="molecule type" value="Genomic_DNA"/>
</dbReference>
<protein>
    <submittedName>
        <fullName evidence="1">Uncharacterized protein</fullName>
    </submittedName>
</protein>
<keyword evidence="2" id="KW-1185">Reference proteome</keyword>
<evidence type="ECO:0000313" key="1">
    <source>
        <dbReference type="EMBL" id="KAG8183280.1"/>
    </source>
</evidence>
<accession>A0AAV6UGK5</accession>
<dbReference type="AlphaFoldDB" id="A0AAV6UGK5"/>
<dbReference type="Pfam" id="PF16984">
    <property type="entry name" value="Grp7_allergen"/>
    <property type="match status" value="1"/>
</dbReference>
<evidence type="ECO:0000313" key="2">
    <source>
        <dbReference type="Proteomes" id="UP000827092"/>
    </source>
</evidence>